<protein>
    <submittedName>
        <fullName evidence="1">Uncharacterized protein</fullName>
    </submittedName>
</protein>
<reference evidence="1" key="1">
    <citation type="submission" date="2022-12" db="EMBL/GenBank/DDBJ databases">
        <title>Genome Sequence of Lasiodiplodia mahajangana.</title>
        <authorList>
            <person name="Buettner E."/>
        </authorList>
    </citation>
    <scope>NUCLEOTIDE SEQUENCE</scope>
    <source>
        <strain evidence="1">VT137</strain>
    </source>
</reference>
<evidence type="ECO:0000313" key="1">
    <source>
        <dbReference type="EMBL" id="KAJ8128052.1"/>
    </source>
</evidence>
<dbReference type="Proteomes" id="UP001153332">
    <property type="component" value="Unassembled WGS sequence"/>
</dbReference>
<comment type="caution">
    <text evidence="1">The sequence shown here is derived from an EMBL/GenBank/DDBJ whole genome shotgun (WGS) entry which is preliminary data.</text>
</comment>
<gene>
    <name evidence="1" type="ORF">O1611_g5583</name>
</gene>
<proteinExistence type="predicted"/>
<dbReference type="EMBL" id="JAPUUL010001201">
    <property type="protein sequence ID" value="KAJ8128052.1"/>
    <property type="molecule type" value="Genomic_DNA"/>
</dbReference>
<sequence>MSCGPSGLGERRGEARWCARPLLRRLGVMYSVIHIRRALDENLFVIIPKPSASLGPPLLPTTTAGPTTTIAEPRPHVFAAHILSSTLEACEFAGLYHNRSIQTKLISKLQPEFLFARFAHALFPYLRDFLLESTCPRDLTVIEKNKRIEKWMSPLQYIKYQKDMGQSFCGEKRLRSAPCNQDEELNDEDNIYEERWKQRNASRERWLSEYGRDLCNMSEEDDWEDYNRGRSRHRDMWGTGVPGLSDPFSTLGPNEVNAETDLSEEEPVVKENDASTYLSGLANAIVEQPI</sequence>
<name>A0ACC2JLA2_9PEZI</name>
<organism evidence="1 2">
    <name type="scientific">Lasiodiplodia mahajangana</name>
    <dbReference type="NCBI Taxonomy" id="1108764"/>
    <lineage>
        <taxon>Eukaryota</taxon>
        <taxon>Fungi</taxon>
        <taxon>Dikarya</taxon>
        <taxon>Ascomycota</taxon>
        <taxon>Pezizomycotina</taxon>
        <taxon>Dothideomycetes</taxon>
        <taxon>Dothideomycetes incertae sedis</taxon>
        <taxon>Botryosphaeriales</taxon>
        <taxon>Botryosphaeriaceae</taxon>
        <taxon>Lasiodiplodia</taxon>
    </lineage>
</organism>
<evidence type="ECO:0000313" key="2">
    <source>
        <dbReference type="Proteomes" id="UP001153332"/>
    </source>
</evidence>
<accession>A0ACC2JLA2</accession>
<keyword evidence="2" id="KW-1185">Reference proteome</keyword>